<dbReference type="EC" id="2.6.1.19" evidence="6"/>
<dbReference type="PANTHER" id="PTHR11986">
    <property type="entry name" value="AMINOTRANSFERASE CLASS III"/>
    <property type="match status" value="1"/>
</dbReference>
<comment type="catalytic activity">
    <reaction evidence="1">
        <text>(S)-3-amino-2-methylpropanoate + 2-oxoglutarate = 2-methyl-3-oxopropanoate + L-glutamate</text>
        <dbReference type="Rhea" id="RHEA:13993"/>
        <dbReference type="ChEBI" id="CHEBI:16810"/>
        <dbReference type="ChEBI" id="CHEBI:29985"/>
        <dbReference type="ChEBI" id="CHEBI:57700"/>
        <dbReference type="ChEBI" id="CHEBI:58655"/>
        <dbReference type="EC" id="2.6.1.22"/>
    </reaction>
</comment>
<evidence type="ECO:0000256" key="13">
    <source>
        <dbReference type="ARBA" id="ARBA00031787"/>
    </source>
</evidence>
<dbReference type="InterPro" id="IPR004632">
    <property type="entry name" value="4NH2But_aminotransferase_bac"/>
</dbReference>
<dbReference type="KEGG" id="rub:GBA63_16310"/>
<evidence type="ECO:0000256" key="11">
    <source>
        <dbReference type="ARBA" id="ARBA00030204"/>
    </source>
</evidence>
<evidence type="ECO:0000256" key="1">
    <source>
        <dbReference type="ARBA" id="ARBA00001750"/>
    </source>
</evidence>
<keyword evidence="18" id="KW-1185">Reference proteome</keyword>
<dbReference type="GO" id="GO:0042802">
    <property type="term" value="F:identical protein binding"/>
    <property type="evidence" value="ECO:0007669"/>
    <property type="project" value="TreeGrafter"/>
</dbReference>
<dbReference type="AlphaFoldDB" id="A0A6G8QC68"/>
<dbReference type="InterPro" id="IPR049704">
    <property type="entry name" value="Aminotrans_3_PPA_site"/>
</dbReference>
<comment type="similarity">
    <text evidence="4 16">Belongs to the class-III pyridoxal-phosphate-dependent aminotransferase family.</text>
</comment>
<dbReference type="Pfam" id="PF00202">
    <property type="entry name" value="Aminotran_3"/>
    <property type="match status" value="1"/>
</dbReference>
<evidence type="ECO:0000256" key="4">
    <source>
        <dbReference type="ARBA" id="ARBA00008954"/>
    </source>
</evidence>
<name>A0A6G8QC68_9ACTN</name>
<dbReference type="SUPFAM" id="SSF53383">
    <property type="entry name" value="PLP-dependent transferases"/>
    <property type="match status" value="1"/>
</dbReference>
<dbReference type="Proteomes" id="UP000501452">
    <property type="component" value="Chromosome"/>
</dbReference>
<dbReference type="InterPro" id="IPR015421">
    <property type="entry name" value="PyrdxlP-dep_Trfase_major"/>
</dbReference>
<dbReference type="NCBIfam" id="TIGR00700">
    <property type="entry name" value="GABAtrnsam"/>
    <property type="match status" value="1"/>
</dbReference>
<dbReference type="GO" id="GO:0009448">
    <property type="term" value="P:gamma-aminobutyric acid metabolic process"/>
    <property type="evidence" value="ECO:0007669"/>
    <property type="project" value="InterPro"/>
</dbReference>
<accession>A0A6G8QC68</accession>
<dbReference type="InterPro" id="IPR015424">
    <property type="entry name" value="PyrdxlP-dep_Trfase"/>
</dbReference>
<evidence type="ECO:0000313" key="18">
    <source>
        <dbReference type="Proteomes" id="UP000501452"/>
    </source>
</evidence>
<dbReference type="GO" id="GO:0034386">
    <property type="term" value="F:4-aminobutyrate:2-oxoglutarate transaminase activity"/>
    <property type="evidence" value="ECO:0007669"/>
    <property type="project" value="UniProtKB-EC"/>
</dbReference>
<evidence type="ECO:0000256" key="12">
    <source>
        <dbReference type="ARBA" id="ARBA00030857"/>
    </source>
</evidence>
<evidence type="ECO:0000256" key="5">
    <source>
        <dbReference type="ARBA" id="ARBA00012876"/>
    </source>
</evidence>
<evidence type="ECO:0000313" key="17">
    <source>
        <dbReference type="EMBL" id="QIN84032.1"/>
    </source>
</evidence>
<gene>
    <name evidence="17" type="primary">gabT</name>
    <name evidence="17" type="ORF">GBA63_16310</name>
</gene>
<dbReference type="Gene3D" id="3.90.1150.10">
    <property type="entry name" value="Aspartate Aminotransferase, domain 1"/>
    <property type="match status" value="1"/>
</dbReference>
<dbReference type="GO" id="GO:0047298">
    <property type="term" value="F:(S)-3-amino-2-methylpropionate transaminase activity"/>
    <property type="evidence" value="ECO:0007669"/>
    <property type="project" value="UniProtKB-EC"/>
</dbReference>
<dbReference type="PROSITE" id="PS00600">
    <property type="entry name" value="AA_TRANSFER_CLASS_3"/>
    <property type="match status" value="1"/>
</dbReference>
<comment type="catalytic activity">
    <reaction evidence="14">
        <text>4-aminobutanoate + 2-oxoglutarate = succinate semialdehyde + L-glutamate</text>
        <dbReference type="Rhea" id="RHEA:23352"/>
        <dbReference type="ChEBI" id="CHEBI:16810"/>
        <dbReference type="ChEBI" id="CHEBI:29985"/>
        <dbReference type="ChEBI" id="CHEBI:57706"/>
        <dbReference type="ChEBI" id="CHEBI:59888"/>
        <dbReference type="EC" id="2.6.1.19"/>
    </reaction>
</comment>
<evidence type="ECO:0000256" key="6">
    <source>
        <dbReference type="ARBA" id="ARBA00012912"/>
    </source>
</evidence>
<protein>
    <recommendedName>
        <fullName evidence="12">(S)-3-amino-2-methylpropionate transaminase</fullName>
        <ecNumber evidence="6">2.6.1.19</ecNumber>
        <ecNumber evidence="5">2.6.1.22</ecNumber>
    </recommendedName>
    <alternativeName>
        <fullName evidence="13">GABA aminotransferase</fullName>
    </alternativeName>
    <alternativeName>
        <fullName evidence="11">Gamma-amino-N-butyrate transaminase</fullName>
    </alternativeName>
    <alternativeName>
        <fullName evidence="15">Glutamate:succinic semialdehyde transaminase</fullName>
    </alternativeName>
    <alternativeName>
        <fullName evidence="10">L-AIBAT</fullName>
    </alternativeName>
</protein>
<reference evidence="17 18" key="1">
    <citation type="submission" date="2019-10" db="EMBL/GenBank/DDBJ databases">
        <title>Rubrobacter sp nov SCSIO 52090 isolated from a deep-sea sediment in the South China Sea.</title>
        <authorList>
            <person name="Chen R.W."/>
        </authorList>
    </citation>
    <scope>NUCLEOTIDE SEQUENCE [LARGE SCALE GENOMIC DNA]</scope>
    <source>
        <strain evidence="17 18">SCSIO 52909</strain>
    </source>
</reference>
<evidence type="ECO:0000256" key="10">
    <source>
        <dbReference type="ARBA" id="ARBA00029760"/>
    </source>
</evidence>
<dbReference type="FunFam" id="3.40.640.10:FF:000013">
    <property type="entry name" value="4-aminobutyrate aminotransferase"/>
    <property type="match status" value="1"/>
</dbReference>
<dbReference type="PIRSF" id="PIRSF000521">
    <property type="entry name" value="Transaminase_4ab_Lys_Orn"/>
    <property type="match status" value="1"/>
</dbReference>
<dbReference type="InterPro" id="IPR050103">
    <property type="entry name" value="Class-III_PLP-dep_AT"/>
</dbReference>
<comment type="pathway">
    <text evidence="3">Amino-acid degradation; 4-aminobutanoate degradation.</text>
</comment>
<evidence type="ECO:0000256" key="2">
    <source>
        <dbReference type="ARBA" id="ARBA00001933"/>
    </source>
</evidence>
<evidence type="ECO:0000256" key="16">
    <source>
        <dbReference type="RuleBase" id="RU003560"/>
    </source>
</evidence>
<dbReference type="EMBL" id="CP045119">
    <property type="protein sequence ID" value="QIN84032.1"/>
    <property type="molecule type" value="Genomic_DNA"/>
</dbReference>
<dbReference type="Gene3D" id="3.40.640.10">
    <property type="entry name" value="Type I PLP-dependent aspartate aminotransferase-like (Major domain)"/>
    <property type="match status" value="1"/>
</dbReference>
<keyword evidence="7 17" id="KW-0032">Aminotransferase</keyword>
<dbReference type="EC" id="2.6.1.22" evidence="5"/>
<sequence length="446" mass="47564">MLDSARIKTEIPGPKSRALMERRHKAVTSGVGIATPMFAQEAKGALLTDVDGNTFIDFGGGIGVMNIGHASSRVVDAVKEKAEQLTHTCFYVTEYEEYIELAERLNALVPGSSEKRSFFVNSGAEAVENAVKIARYYTGRQAVIAFENSFHGRTMLAMTLTGKTDPYKKGFGPFVPEVYRVPSPYAYRCPSGKDCSGGCQGDCFGAIEKAFVSTVHPSSVAAIIVEPVSGEGGFIPFPDFYLRQLRELCDEHGIVMIVDEVQTGFGRTGKMFAVEHSGVEPDIMTTAKSMGGGLPIAGVTGKAEIMDSVHAGGLGTTYGGNPIACAAALAVLDTFEEEDLLGKANALGDKVMSAMREIQARHPDFVGDVRGLGPMAAMEFVTDAQTKTPDKERNAKIVQAALQEGLLLLTAGQYGNCIRTLMPLNIADDELEEGLAILGRAVDSVA</sequence>
<dbReference type="InterPro" id="IPR015422">
    <property type="entry name" value="PyrdxlP-dep_Trfase_small"/>
</dbReference>
<evidence type="ECO:0000256" key="3">
    <source>
        <dbReference type="ARBA" id="ARBA00005176"/>
    </source>
</evidence>
<evidence type="ECO:0000256" key="9">
    <source>
        <dbReference type="ARBA" id="ARBA00022898"/>
    </source>
</evidence>
<dbReference type="PANTHER" id="PTHR11986:SF79">
    <property type="entry name" value="ACETYLORNITHINE AMINOTRANSFERASE, MITOCHONDRIAL"/>
    <property type="match status" value="1"/>
</dbReference>
<keyword evidence="9 16" id="KW-0663">Pyridoxal phosphate</keyword>
<evidence type="ECO:0000256" key="8">
    <source>
        <dbReference type="ARBA" id="ARBA00022679"/>
    </source>
</evidence>
<dbReference type="GO" id="GO:0030170">
    <property type="term" value="F:pyridoxal phosphate binding"/>
    <property type="evidence" value="ECO:0007669"/>
    <property type="project" value="InterPro"/>
</dbReference>
<evidence type="ECO:0000256" key="15">
    <source>
        <dbReference type="ARBA" id="ARBA00050054"/>
    </source>
</evidence>
<proteinExistence type="inferred from homology"/>
<dbReference type="InterPro" id="IPR005814">
    <property type="entry name" value="Aminotrans_3"/>
</dbReference>
<dbReference type="CDD" id="cd00610">
    <property type="entry name" value="OAT_like"/>
    <property type="match status" value="1"/>
</dbReference>
<keyword evidence="8 17" id="KW-0808">Transferase</keyword>
<evidence type="ECO:0000256" key="7">
    <source>
        <dbReference type="ARBA" id="ARBA00022576"/>
    </source>
</evidence>
<evidence type="ECO:0000256" key="14">
    <source>
        <dbReference type="ARBA" id="ARBA00048021"/>
    </source>
</evidence>
<organism evidence="17 18">
    <name type="scientific">Rubrobacter tropicus</name>
    <dbReference type="NCBI Taxonomy" id="2653851"/>
    <lineage>
        <taxon>Bacteria</taxon>
        <taxon>Bacillati</taxon>
        <taxon>Actinomycetota</taxon>
        <taxon>Rubrobacteria</taxon>
        <taxon>Rubrobacterales</taxon>
        <taxon>Rubrobacteraceae</taxon>
        <taxon>Rubrobacter</taxon>
    </lineage>
</organism>
<dbReference type="RefSeq" id="WP_166177854.1">
    <property type="nucleotide sequence ID" value="NZ_CP045119.1"/>
</dbReference>
<comment type="cofactor">
    <cofactor evidence="2">
        <name>pyridoxal 5'-phosphate</name>
        <dbReference type="ChEBI" id="CHEBI:597326"/>
    </cofactor>
</comment>